<proteinExistence type="predicted"/>
<feature type="transmembrane region" description="Helical" evidence="1">
    <location>
        <begin position="6"/>
        <end position="23"/>
    </location>
</feature>
<dbReference type="AlphaFoldDB" id="X0V4Q6"/>
<keyword evidence="1" id="KW-0812">Transmembrane</keyword>
<feature type="transmembrane region" description="Helical" evidence="1">
    <location>
        <begin position="30"/>
        <end position="52"/>
    </location>
</feature>
<keyword evidence="1" id="KW-1133">Transmembrane helix</keyword>
<accession>X0V4Q6</accession>
<comment type="caution">
    <text evidence="2">The sequence shown here is derived from an EMBL/GenBank/DDBJ whole genome shotgun (WGS) entry which is preliminary data.</text>
</comment>
<gene>
    <name evidence="2" type="ORF">S01H1_33793</name>
</gene>
<dbReference type="EMBL" id="BARS01020999">
    <property type="protein sequence ID" value="GAG13164.1"/>
    <property type="molecule type" value="Genomic_DNA"/>
</dbReference>
<feature type="non-terminal residue" evidence="2">
    <location>
        <position position="119"/>
    </location>
</feature>
<keyword evidence="1" id="KW-0472">Membrane</keyword>
<name>X0V4Q6_9ZZZZ</name>
<feature type="transmembrane region" description="Helical" evidence="1">
    <location>
        <begin position="92"/>
        <end position="111"/>
    </location>
</feature>
<evidence type="ECO:0008006" key="3">
    <source>
        <dbReference type="Google" id="ProtNLM"/>
    </source>
</evidence>
<sequence length="119" mass="13652">MVFSSYLFLFYFLPAALLLYYAVPRRAKHLLLTLVSYLFYGWANPLFVFLLLGSTTVDYFCGLVIAEHRLRRGGAPIRQLQPGSPRTRRQRIAVALSIVTNLSLLGFFKYFNFAADSFD</sequence>
<protein>
    <recommendedName>
        <fullName evidence="3">MBOAT family protein</fullName>
    </recommendedName>
</protein>
<evidence type="ECO:0000313" key="2">
    <source>
        <dbReference type="EMBL" id="GAG13164.1"/>
    </source>
</evidence>
<evidence type="ECO:0000256" key="1">
    <source>
        <dbReference type="SAM" id="Phobius"/>
    </source>
</evidence>
<reference evidence="2" key="1">
    <citation type="journal article" date="2014" name="Front. Microbiol.">
        <title>High frequency of phylogenetically diverse reductive dehalogenase-homologous genes in deep subseafloor sedimentary metagenomes.</title>
        <authorList>
            <person name="Kawai M."/>
            <person name="Futagami T."/>
            <person name="Toyoda A."/>
            <person name="Takaki Y."/>
            <person name="Nishi S."/>
            <person name="Hori S."/>
            <person name="Arai W."/>
            <person name="Tsubouchi T."/>
            <person name="Morono Y."/>
            <person name="Uchiyama I."/>
            <person name="Ito T."/>
            <person name="Fujiyama A."/>
            <person name="Inagaki F."/>
            <person name="Takami H."/>
        </authorList>
    </citation>
    <scope>NUCLEOTIDE SEQUENCE</scope>
    <source>
        <strain evidence="2">Expedition CK06-06</strain>
    </source>
</reference>
<organism evidence="2">
    <name type="scientific">marine sediment metagenome</name>
    <dbReference type="NCBI Taxonomy" id="412755"/>
    <lineage>
        <taxon>unclassified sequences</taxon>
        <taxon>metagenomes</taxon>
        <taxon>ecological metagenomes</taxon>
    </lineage>
</organism>